<dbReference type="Proteomes" id="UP000317839">
    <property type="component" value="Unassembled WGS sequence"/>
</dbReference>
<dbReference type="InterPro" id="IPR005151">
    <property type="entry name" value="Tail-specific_protease"/>
</dbReference>
<dbReference type="PANTHER" id="PTHR11261:SF3">
    <property type="entry name" value="RETINOL-BINDING PROTEIN 3"/>
    <property type="match status" value="1"/>
</dbReference>
<dbReference type="RefSeq" id="WP_142941417.1">
    <property type="nucleotide sequence ID" value="NZ_VIKR01000002.1"/>
</dbReference>
<comment type="caution">
    <text evidence="2">The sequence shown here is derived from an EMBL/GenBank/DDBJ whole genome shotgun (WGS) entry which is preliminary data.</text>
</comment>
<dbReference type="GO" id="GO:0006508">
    <property type="term" value="P:proteolysis"/>
    <property type="evidence" value="ECO:0007669"/>
    <property type="project" value="InterPro"/>
</dbReference>
<reference evidence="2 3" key="1">
    <citation type="submission" date="2019-06" db="EMBL/GenBank/DDBJ databases">
        <title>Draft genome of Aliikangiella marina GYP-15.</title>
        <authorList>
            <person name="Wang G."/>
        </authorList>
    </citation>
    <scope>NUCLEOTIDE SEQUENCE [LARGE SCALE GENOMIC DNA]</scope>
    <source>
        <strain evidence="2 3">GYP-15</strain>
    </source>
</reference>
<protein>
    <recommendedName>
        <fullName evidence="1">Tail specific protease domain-containing protein</fullName>
    </recommendedName>
</protein>
<dbReference type="EMBL" id="VIKR01000002">
    <property type="protein sequence ID" value="TQV74799.1"/>
    <property type="molecule type" value="Genomic_DNA"/>
</dbReference>
<dbReference type="Gene3D" id="3.30.750.44">
    <property type="match status" value="1"/>
</dbReference>
<proteinExistence type="predicted"/>
<dbReference type="Gene3D" id="3.90.226.10">
    <property type="entry name" value="2-enoyl-CoA Hydratase, Chain A, domain 1"/>
    <property type="match status" value="1"/>
</dbReference>
<dbReference type="InterPro" id="IPR029045">
    <property type="entry name" value="ClpP/crotonase-like_dom_sf"/>
</dbReference>
<evidence type="ECO:0000259" key="1">
    <source>
        <dbReference type="SMART" id="SM00245"/>
    </source>
</evidence>
<dbReference type="SMART" id="SM00245">
    <property type="entry name" value="TSPc"/>
    <property type="match status" value="1"/>
</dbReference>
<evidence type="ECO:0000313" key="2">
    <source>
        <dbReference type="EMBL" id="TQV74799.1"/>
    </source>
</evidence>
<dbReference type="AlphaFoldDB" id="A0A545TC60"/>
<name>A0A545TC60_9GAMM</name>
<gene>
    <name evidence="2" type="ORF">FLL45_07500</name>
</gene>
<evidence type="ECO:0000313" key="3">
    <source>
        <dbReference type="Proteomes" id="UP000317839"/>
    </source>
</evidence>
<organism evidence="2 3">
    <name type="scientific">Aliikangiella marina</name>
    <dbReference type="NCBI Taxonomy" id="1712262"/>
    <lineage>
        <taxon>Bacteria</taxon>
        <taxon>Pseudomonadati</taxon>
        <taxon>Pseudomonadota</taxon>
        <taxon>Gammaproteobacteria</taxon>
        <taxon>Oceanospirillales</taxon>
        <taxon>Pleioneaceae</taxon>
        <taxon>Aliikangiella</taxon>
    </lineage>
</organism>
<keyword evidence="3" id="KW-1185">Reference proteome</keyword>
<dbReference type="PANTHER" id="PTHR11261">
    <property type="entry name" value="INTERPHOTORECEPTOR RETINOID-BINDING PROTEIN"/>
    <property type="match status" value="1"/>
</dbReference>
<accession>A0A545TC60</accession>
<dbReference type="Pfam" id="PF03572">
    <property type="entry name" value="Peptidase_S41"/>
    <property type="match status" value="1"/>
</dbReference>
<dbReference type="OrthoDB" id="9758793at2"/>
<sequence length="472" mass="54167">MNKANSIKLITICLSFLGLILFYILPSTSFAADRENNHPWKGFWIAEEVGIAFDIRQHYYLSYQIDGHQCFRPNGALLPPVGPIWQERIAYAKIHVERRNFNRIHIERFSTPERIKMTRVNQLPGNCQLEGDESWHSIAEGFFYNFEQYYAGFKVRKLDKEKLLAQYRAEANNVIANNNIETIEQELFKVFTNFIDELSDQHIFISSIANNWWHKSGQNNNSLSSEDLVDAAKGTVKFINQNYSKSKIREYAHKAINAGKINSSVYYFQINRLINFAPLDNYSTRSENELKSVLRQVARDSRKQEKLIIDLRFNEGGSIKFANQIAAAIIASKKDIARTTGSMVYGQQVTPPVSLGVVEAQNRNRFQHIKEIWVLISHRTASAAEYLTHNLLADQRVKTFGEPSRGTWSPTLVKSLANGWIFTVPNYRVYDSDANEKEGVRINPNVVSKSSFITISTKKDPQIEEVLFLLNL</sequence>
<dbReference type="GO" id="GO:0008236">
    <property type="term" value="F:serine-type peptidase activity"/>
    <property type="evidence" value="ECO:0007669"/>
    <property type="project" value="InterPro"/>
</dbReference>
<dbReference type="SUPFAM" id="SSF52096">
    <property type="entry name" value="ClpP/crotonase"/>
    <property type="match status" value="1"/>
</dbReference>
<feature type="domain" description="Tail specific protease" evidence="1">
    <location>
        <begin position="260"/>
        <end position="449"/>
    </location>
</feature>